<sequence>MTDPKHPVRIGLLGCGTIGSGVFHLARKNAAELAEAARRPLEIARILVKDLDEPRTFPADRALMTTDAEIALHDPEIDIFIEVMGGVKPAREFVLDALGRGKSLVTANKELIALHGREIMEAAAKTNAHVRFEAAVGGGIPLIRPLEESLGGDNIMKIMGIVNGTTNYILTRMSTDGSTYAQALAGAQKLGYAEANPSSDIEGDDAANKLAILCSIAFHAGVTADQIYREGISRIRPEDIDNARELGYAIKLLAIAERGDAGISARVHPAMIPLDHPLAGISGNFNAVFVIGESVGELMFYGQGAGSLPTATAILGDVVNIARNLARPPASTRSYWSREAEIMPIEDVSTRFYVVLKVVDRPGVLAKIAGVFGECDVSLENVVQKGIGDSVQIVLITHKVLERNFRAARRGLESLDEVEEIPSVIRVE</sequence>
<dbReference type="PANTHER" id="PTHR43331">
    <property type="entry name" value="HOMOSERINE DEHYDROGENASE"/>
    <property type="match status" value="1"/>
</dbReference>
<evidence type="ECO:0000256" key="17">
    <source>
        <dbReference type="PIRSR" id="PIRSR000098-2"/>
    </source>
</evidence>
<dbReference type="CDD" id="cd04881">
    <property type="entry name" value="ACT_HSDH-Hom"/>
    <property type="match status" value="1"/>
</dbReference>
<dbReference type="InterPro" id="IPR019811">
    <property type="entry name" value="HDH_CS"/>
</dbReference>
<dbReference type="Gene3D" id="3.30.360.10">
    <property type="entry name" value="Dihydrodipicolinate Reductase, domain 2"/>
    <property type="match status" value="1"/>
</dbReference>
<dbReference type="InterPro" id="IPR001342">
    <property type="entry name" value="HDH_cat"/>
</dbReference>
<evidence type="ECO:0000256" key="4">
    <source>
        <dbReference type="ARBA" id="ARBA00006753"/>
    </source>
</evidence>
<protein>
    <recommendedName>
        <fullName evidence="6 18">Homoserine dehydrogenase</fullName>
        <ecNumber evidence="5 18">1.1.1.3</ecNumber>
    </recommendedName>
</protein>
<dbReference type="Gene3D" id="3.40.50.720">
    <property type="entry name" value="NAD(P)-binding Rossmann-like Domain"/>
    <property type="match status" value="1"/>
</dbReference>
<evidence type="ECO:0000256" key="7">
    <source>
        <dbReference type="ARBA" id="ARBA00022605"/>
    </source>
</evidence>
<gene>
    <name evidence="21" type="ORF">CVT63_07230</name>
</gene>
<evidence type="ECO:0000256" key="3">
    <source>
        <dbReference type="ARBA" id="ARBA00005062"/>
    </source>
</evidence>
<dbReference type="Proteomes" id="UP000233654">
    <property type="component" value="Unassembled WGS sequence"/>
</dbReference>
<dbReference type="InterPro" id="IPR002912">
    <property type="entry name" value="ACT_dom"/>
</dbReference>
<dbReference type="AlphaFoldDB" id="A0A2N3G4R6"/>
<feature type="domain" description="ACT" evidence="20">
    <location>
        <begin position="353"/>
        <end position="428"/>
    </location>
</feature>
<dbReference type="SUPFAM" id="SSF55347">
    <property type="entry name" value="Glyceraldehyde-3-phosphate dehydrogenase-like, C-terminal domain"/>
    <property type="match status" value="1"/>
</dbReference>
<dbReference type="Pfam" id="PF01842">
    <property type="entry name" value="ACT"/>
    <property type="match status" value="1"/>
</dbReference>
<feature type="binding site" evidence="17">
    <location>
        <position position="109"/>
    </location>
    <ligand>
        <name>NADPH</name>
        <dbReference type="ChEBI" id="CHEBI:57783"/>
    </ligand>
</feature>
<comment type="cofactor">
    <cofactor evidence="1">
        <name>a metal cation</name>
        <dbReference type="ChEBI" id="CHEBI:25213"/>
    </cofactor>
</comment>
<keyword evidence="12 18" id="KW-0486">Methionine biosynthesis</keyword>
<keyword evidence="7 18" id="KW-0028">Amino-acid biosynthesis</keyword>
<dbReference type="SUPFAM" id="SSF51735">
    <property type="entry name" value="NAD(P)-binding Rossmann-fold domains"/>
    <property type="match status" value="1"/>
</dbReference>
<dbReference type="InterPro" id="IPR016204">
    <property type="entry name" value="HDH"/>
</dbReference>
<dbReference type="InterPro" id="IPR005106">
    <property type="entry name" value="Asp/hSer_DH_NAD-bd"/>
</dbReference>
<evidence type="ECO:0000256" key="13">
    <source>
        <dbReference type="ARBA" id="ARBA00044930"/>
    </source>
</evidence>
<dbReference type="SUPFAM" id="SSF55021">
    <property type="entry name" value="ACT-like"/>
    <property type="match status" value="1"/>
</dbReference>
<feature type="binding site" evidence="17">
    <location>
        <begin position="13"/>
        <end position="20"/>
    </location>
    <ligand>
        <name>NADP(+)</name>
        <dbReference type="ChEBI" id="CHEBI:58349"/>
    </ligand>
</feature>
<dbReference type="GO" id="GO:0009088">
    <property type="term" value="P:threonine biosynthetic process"/>
    <property type="evidence" value="ECO:0007669"/>
    <property type="project" value="UniProtKB-UniPathway"/>
</dbReference>
<dbReference type="GO" id="GO:0050661">
    <property type="term" value="F:NADP binding"/>
    <property type="evidence" value="ECO:0007669"/>
    <property type="project" value="InterPro"/>
</dbReference>
<comment type="pathway">
    <text evidence="2 18">Amino-acid biosynthesis; L-threonine biosynthesis; L-threonine from L-aspartate: step 3/5.</text>
</comment>
<accession>A0A2N3G4R6</accession>
<comment type="catalytic activity">
    <reaction evidence="14">
        <text>L-homoserine + NADP(+) = L-aspartate 4-semialdehyde + NADPH + H(+)</text>
        <dbReference type="Rhea" id="RHEA:15761"/>
        <dbReference type="ChEBI" id="CHEBI:15378"/>
        <dbReference type="ChEBI" id="CHEBI:57476"/>
        <dbReference type="ChEBI" id="CHEBI:57783"/>
        <dbReference type="ChEBI" id="CHEBI:58349"/>
        <dbReference type="ChEBI" id="CHEBI:537519"/>
        <dbReference type="EC" id="1.1.1.3"/>
    </reaction>
    <physiologicalReaction direction="right-to-left" evidence="14">
        <dbReference type="Rhea" id="RHEA:15763"/>
    </physiologicalReaction>
</comment>
<dbReference type="GO" id="GO:0004412">
    <property type="term" value="F:homoserine dehydrogenase activity"/>
    <property type="evidence" value="ECO:0007669"/>
    <property type="project" value="UniProtKB-EC"/>
</dbReference>
<proteinExistence type="inferred from homology"/>
<dbReference type="InterPro" id="IPR036291">
    <property type="entry name" value="NAD(P)-bd_dom_sf"/>
</dbReference>
<evidence type="ECO:0000256" key="1">
    <source>
        <dbReference type="ARBA" id="ARBA00001920"/>
    </source>
</evidence>
<evidence type="ECO:0000256" key="16">
    <source>
        <dbReference type="PIRSR" id="PIRSR000098-1"/>
    </source>
</evidence>
<evidence type="ECO:0000256" key="6">
    <source>
        <dbReference type="ARBA" id="ARBA00013376"/>
    </source>
</evidence>
<dbReference type="FunFam" id="3.30.360.10:FF:000005">
    <property type="entry name" value="Homoserine dehydrogenase"/>
    <property type="match status" value="1"/>
</dbReference>
<name>A0A2N3G4R6_9ACTN</name>
<feature type="binding site" evidence="17">
    <location>
        <position position="194"/>
    </location>
    <ligand>
        <name>L-homoserine</name>
        <dbReference type="ChEBI" id="CHEBI:57476"/>
    </ligand>
</feature>
<keyword evidence="9 17" id="KW-0521">NADP</keyword>
<dbReference type="UniPathway" id="UPA00050">
    <property type="reaction ID" value="UER00063"/>
</dbReference>
<dbReference type="PROSITE" id="PS51671">
    <property type="entry name" value="ACT"/>
    <property type="match status" value="1"/>
</dbReference>
<evidence type="ECO:0000313" key="21">
    <source>
        <dbReference type="EMBL" id="PKQ27588.1"/>
    </source>
</evidence>
<comment type="similarity">
    <text evidence="4 19">Belongs to the homoserine dehydrogenase family.</text>
</comment>
<evidence type="ECO:0000256" key="18">
    <source>
        <dbReference type="RuleBase" id="RU000579"/>
    </source>
</evidence>
<comment type="catalytic activity">
    <reaction evidence="15">
        <text>L-homoserine + NAD(+) = L-aspartate 4-semialdehyde + NADH + H(+)</text>
        <dbReference type="Rhea" id="RHEA:15757"/>
        <dbReference type="ChEBI" id="CHEBI:15378"/>
        <dbReference type="ChEBI" id="CHEBI:57476"/>
        <dbReference type="ChEBI" id="CHEBI:57540"/>
        <dbReference type="ChEBI" id="CHEBI:57945"/>
        <dbReference type="ChEBI" id="CHEBI:537519"/>
        <dbReference type="EC" id="1.1.1.3"/>
    </reaction>
    <physiologicalReaction direction="right-to-left" evidence="15">
        <dbReference type="Rhea" id="RHEA:15759"/>
    </physiologicalReaction>
</comment>
<keyword evidence="8 18" id="KW-0791">Threonine biosynthesis</keyword>
<evidence type="ECO:0000256" key="14">
    <source>
        <dbReference type="ARBA" id="ARBA00048841"/>
    </source>
</evidence>
<dbReference type="Pfam" id="PF03447">
    <property type="entry name" value="NAD_binding_3"/>
    <property type="match status" value="1"/>
</dbReference>
<evidence type="ECO:0000313" key="22">
    <source>
        <dbReference type="Proteomes" id="UP000233654"/>
    </source>
</evidence>
<organism evidence="21 22">
    <name type="scientific">Candidatus Anoxymicrobium japonicum</name>
    <dbReference type="NCBI Taxonomy" id="2013648"/>
    <lineage>
        <taxon>Bacteria</taxon>
        <taxon>Bacillati</taxon>
        <taxon>Actinomycetota</taxon>
        <taxon>Candidatus Geothermincolia</taxon>
        <taxon>Candidatus Geothermincolales</taxon>
        <taxon>Candidatus Anoxymicrobiaceae</taxon>
        <taxon>Candidatus Anoxymicrobium</taxon>
    </lineage>
</organism>
<comment type="caution">
    <text evidence="21">The sequence shown here is derived from an EMBL/GenBank/DDBJ whole genome shotgun (WGS) entry which is preliminary data.</text>
</comment>
<evidence type="ECO:0000256" key="10">
    <source>
        <dbReference type="ARBA" id="ARBA00023002"/>
    </source>
</evidence>
<dbReference type="Gene3D" id="3.30.70.260">
    <property type="match status" value="1"/>
</dbReference>
<evidence type="ECO:0000256" key="19">
    <source>
        <dbReference type="RuleBase" id="RU004171"/>
    </source>
</evidence>
<dbReference type="PIRSF" id="PIRSF000098">
    <property type="entry name" value="Homoser_dehydrog"/>
    <property type="match status" value="1"/>
</dbReference>
<dbReference type="UniPathway" id="UPA00051">
    <property type="reaction ID" value="UER00465"/>
</dbReference>
<reference evidence="21 22" key="1">
    <citation type="journal article" date="2017" name="ISME J.">
        <title>Potential for microbial H2 and metal transformations associated with novel bacteria and archaea in deep terrestrial subsurface sediments.</title>
        <authorList>
            <person name="Hernsdorf A.W."/>
            <person name="Amano Y."/>
            <person name="Miyakawa K."/>
            <person name="Ise K."/>
            <person name="Suzuki Y."/>
            <person name="Anantharaman K."/>
            <person name="Probst A."/>
            <person name="Burstein D."/>
            <person name="Thomas B.C."/>
            <person name="Banfield J.F."/>
        </authorList>
    </citation>
    <scope>NUCLEOTIDE SEQUENCE [LARGE SCALE GENOMIC DNA]</scope>
    <source>
        <strain evidence="21">HGW-Actinobacteria-3</strain>
    </source>
</reference>
<dbReference type="NCBIfam" id="NF004976">
    <property type="entry name" value="PRK06349.1"/>
    <property type="match status" value="1"/>
</dbReference>
<keyword evidence="10 18" id="KW-0560">Oxidoreductase</keyword>
<evidence type="ECO:0000256" key="8">
    <source>
        <dbReference type="ARBA" id="ARBA00022697"/>
    </source>
</evidence>
<feature type="active site" description="Proton donor" evidence="16">
    <location>
        <position position="209"/>
    </location>
</feature>
<evidence type="ECO:0000256" key="9">
    <source>
        <dbReference type="ARBA" id="ARBA00022857"/>
    </source>
</evidence>
<evidence type="ECO:0000256" key="12">
    <source>
        <dbReference type="ARBA" id="ARBA00023167"/>
    </source>
</evidence>
<comment type="pathway">
    <text evidence="3 18">Amino-acid biosynthesis; L-methionine biosynthesis via de novo pathway; L-homoserine from L-aspartate: step 3/3.</text>
</comment>
<evidence type="ECO:0000256" key="15">
    <source>
        <dbReference type="ARBA" id="ARBA00049031"/>
    </source>
</evidence>
<evidence type="ECO:0000256" key="5">
    <source>
        <dbReference type="ARBA" id="ARBA00013213"/>
    </source>
</evidence>
<dbReference type="EMBL" id="PHEX01000075">
    <property type="protein sequence ID" value="PKQ27588.1"/>
    <property type="molecule type" value="Genomic_DNA"/>
</dbReference>
<dbReference type="InterPro" id="IPR045865">
    <property type="entry name" value="ACT-like_dom_sf"/>
</dbReference>
<dbReference type="EC" id="1.1.1.3" evidence="5 18"/>
<keyword evidence="11" id="KW-0915">Sodium</keyword>
<evidence type="ECO:0000259" key="20">
    <source>
        <dbReference type="PROSITE" id="PS51671"/>
    </source>
</evidence>
<comment type="function">
    <text evidence="13">Catalyzes the conversion of L-aspartate-beta-semialdehyde (L-Asa) to L-homoserine (L-Hse), the third step in the biosynthesis of threonine and methionine from aspartate.</text>
</comment>
<evidence type="ECO:0000256" key="2">
    <source>
        <dbReference type="ARBA" id="ARBA00005056"/>
    </source>
</evidence>
<dbReference type="PROSITE" id="PS01042">
    <property type="entry name" value="HOMOSER_DHGENASE"/>
    <property type="match status" value="1"/>
</dbReference>
<dbReference type="PANTHER" id="PTHR43331:SF1">
    <property type="entry name" value="HOMOSERINE DEHYDROGENASE"/>
    <property type="match status" value="1"/>
</dbReference>
<dbReference type="GO" id="GO:0009086">
    <property type="term" value="P:methionine biosynthetic process"/>
    <property type="evidence" value="ECO:0007669"/>
    <property type="project" value="UniProtKB-KW"/>
</dbReference>
<evidence type="ECO:0000256" key="11">
    <source>
        <dbReference type="ARBA" id="ARBA00023053"/>
    </source>
</evidence>
<dbReference type="Pfam" id="PF00742">
    <property type="entry name" value="Homoserine_dh"/>
    <property type="match status" value="1"/>
</dbReference>